<dbReference type="Pfam" id="PF00145">
    <property type="entry name" value="DNA_methylase"/>
    <property type="match status" value="1"/>
</dbReference>
<keyword evidence="3 6" id="KW-0949">S-adenosyl-L-methionine</keyword>
<dbReference type="EC" id="2.1.1.37" evidence="8"/>
<gene>
    <name evidence="9" type="primary">dcm</name>
    <name evidence="9" type="ORF">lam_164</name>
</gene>
<dbReference type="InterPro" id="IPR050750">
    <property type="entry name" value="C5-MTase"/>
</dbReference>
<dbReference type="PRINTS" id="PR00105">
    <property type="entry name" value="C5METTRFRASE"/>
</dbReference>
<organism evidence="9 10">
    <name type="scientific">Candidatus Liberibacter americanus str. Sao Paulo</name>
    <dbReference type="NCBI Taxonomy" id="1261131"/>
    <lineage>
        <taxon>Bacteria</taxon>
        <taxon>Pseudomonadati</taxon>
        <taxon>Pseudomonadota</taxon>
        <taxon>Alphaproteobacteria</taxon>
        <taxon>Hyphomicrobiales</taxon>
        <taxon>Rhizobiaceae</taxon>
        <taxon>Liberibacter</taxon>
    </lineage>
</organism>
<evidence type="ECO:0000256" key="4">
    <source>
        <dbReference type="ARBA" id="ARBA00022747"/>
    </source>
</evidence>
<dbReference type="PROSITE" id="PS00094">
    <property type="entry name" value="C5_MTASE_1"/>
    <property type="match status" value="1"/>
</dbReference>
<keyword evidence="10" id="KW-1185">Reference proteome</keyword>
<evidence type="ECO:0000256" key="2">
    <source>
        <dbReference type="ARBA" id="ARBA00022679"/>
    </source>
</evidence>
<feature type="active site" evidence="6">
    <location>
        <position position="71"/>
    </location>
</feature>
<dbReference type="InterPro" id="IPR018117">
    <property type="entry name" value="C5_DNA_meth_AS"/>
</dbReference>
<dbReference type="GO" id="GO:0003886">
    <property type="term" value="F:DNA (cytosine-5-)-methyltransferase activity"/>
    <property type="evidence" value="ECO:0007669"/>
    <property type="project" value="UniProtKB-EC"/>
</dbReference>
<dbReference type="STRING" id="1261131.lam_164"/>
<dbReference type="PROSITE" id="PS00095">
    <property type="entry name" value="C5_MTASE_2"/>
    <property type="match status" value="1"/>
</dbReference>
<dbReference type="eggNOG" id="COG0270">
    <property type="taxonomic scope" value="Bacteria"/>
</dbReference>
<comment type="catalytic activity">
    <reaction evidence="5 8">
        <text>a 2'-deoxycytidine in DNA + S-adenosyl-L-methionine = a 5-methyl-2'-deoxycytidine in DNA + S-adenosyl-L-homocysteine + H(+)</text>
        <dbReference type="Rhea" id="RHEA:13681"/>
        <dbReference type="Rhea" id="RHEA-COMP:11369"/>
        <dbReference type="Rhea" id="RHEA-COMP:11370"/>
        <dbReference type="ChEBI" id="CHEBI:15378"/>
        <dbReference type="ChEBI" id="CHEBI:57856"/>
        <dbReference type="ChEBI" id="CHEBI:59789"/>
        <dbReference type="ChEBI" id="CHEBI:85452"/>
        <dbReference type="ChEBI" id="CHEBI:85454"/>
        <dbReference type="EC" id="2.1.1.37"/>
    </reaction>
</comment>
<dbReference type="HOGENOM" id="CLU_006958_0_1_5"/>
<dbReference type="GO" id="GO:0009307">
    <property type="term" value="P:DNA restriction-modification system"/>
    <property type="evidence" value="ECO:0007669"/>
    <property type="project" value="UniProtKB-KW"/>
</dbReference>
<dbReference type="EMBL" id="CP006604">
    <property type="protein sequence ID" value="AHA27538.1"/>
    <property type="molecule type" value="Genomic_DNA"/>
</dbReference>
<evidence type="ECO:0000256" key="5">
    <source>
        <dbReference type="ARBA" id="ARBA00047422"/>
    </source>
</evidence>
<dbReference type="InterPro" id="IPR029063">
    <property type="entry name" value="SAM-dependent_MTases_sf"/>
</dbReference>
<dbReference type="SUPFAM" id="SSF53335">
    <property type="entry name" value="S-adenosyl-L-methionine-dependent methyltransferases"/>
    <property type="match status" value="1"/>
</dbReference>
<dbReference type="PANTHER" id="PTHR46098">
    <property type="entry name" value="TRNA (CYTOSINE(38)-C(5))-METHYLTRANSFERASE"/>
    <property type="match status" value="1"/>
</dbReference>
<evidence type="ECO:0000313" key="9">
    <source>
        <dbReference type="EMBL" id="AHA27538.1"/>
    </source>
</evidence>
<dbReference type="REBASE" id="71864">
    <property type="entry name" value="M.LamSPORF164P"/>
</dbReference>
<dbReference type="RefSeq" id="WP_007556756.1">
    <property type="nucleotide sequence ID" value="NC_022793.1"/>
</dbReference>
<dbReference type="Proteomes" id="UP000017862">
    <property type="component" value="Chromosome"/>
</dbReference>
<evidence type="ECO:0000256" key="7">
    <source>
        <dbReference type="RuleBase" id="RU000416"/>
    </source>
</evidence>
<comment type="similarity">
    <text evidence="6 7">Belongs to the class I-like SAM-binding methyltransferase superfamily. C5-methyltransferase family.</text>
</comment>
<sequence>MYKFIDLFCGIGGFRLALEKRGLECVFSSDIDPHVQEVYKQNFGEKASGDITEIPAKKIPKHDILCAGFPCQSFSISGKHEGISDPRGRLFYEIQRIAQYHQPYVMILENVKNILTIDGGNVIKTIEQKLDEIGYMLNKHVLNASYFGIPQARERVYFVALRKDMKDSKKPNLDYSRPKESNKKVFLESILEKEVDSDFIVVRGDIKITKNENDVLNQLKPIRVGTLNKGGQGERIYSPKGHAITQSAYGGGVGARTGLYNTEQGIRRLTIDECKKAMGFPTRHKVSNGLQGYKQLGNAVVPDMIGHVYDSIRII</sequence>
<evidence type="ECO:0000256" key="1">
    <source>
        <dbReference type="ARBA" id="ARBA00022603"/>
    </source>
</evidence>
<evidence type="ECO:0000256" key="6">
    <source>
        <dbReference type="PROSITE-ProRule" id="PRU01016"/>
    </source>
</evidence>
<dbReference type="NCBIfam" id="TIGR00675">
    <property type="entry name" value="dcm"/>
    <property type="match status" value="1"/>
</dbReference>
<dbReference type="CDD" id="cd00315">
    <property type="entry name" value="Cyt_C5_DNA_methylase"/>
    <property type="match status" value="1"/>
</dbReference>
<dbReference type="GO" id="GO:0032259">
    <property type="term" value="P:methylation"/>
    <property type="evidence" value="ECO:0007669"/>
    <property type="project" value="UniProtKB-KW"/>
</dbReference>
<dbReference type="InterPro" id="IPR001525">
    <property type="entry name" value="C5_MeTfrase"/>
</dbReference>
<keyword evidence="4" id="KW-0680">Restriction system</keyword>
<evidence type="ECO:0000256" key="3">
    <source>
        <dbReference type="ARBA" id="ARBA00022691"/>
    </source>
</evidence>
<proteinExistence type="inferred from homology"/>
<dbReference type="KEGG" id="lar:lam_164"/>
<dbReference type="PANTHER" id="PTHR46098:SF1">
    <property type="entry name" value="TRNA (CYTOSINE(38)-C(5))-METHYLTRANSFERASE"/>
    <property type="match status" value="1"/>
</dbReference>
<keyword evidence="2 6" id="KW-0808">Transferase</keyword>
<accession>U6B4I1</accession>
<reference evidence="9 10" key="1">
    <citation type="journal article" date="2014" name="Mol. Plant Microbe Interact.">
        <title>The complete genome sequence of Candidatus Liberibacter americanus, associated with citrus Huanglongbing.</title>
        <authorList>
            <person name="Wulff N.A."/>
            <person name="Zhang S."/>
            <person name="Setubal J.C."/>
            <person name="Almeida N.F."/>
            <person name="Martins E.C."/>
            <person name="Harakava R."/>
            <person name="Kumar D."/>
            <person name="Rangel L.T."/>
            <person name="Foissac X."/>
            <person name="Bove J."/>
            <person name="Gabriel D.W."/>
        </authorList>
    </citation>
    <scope>NUCLEOTIDE SEQUENCE [LARGE SCALE GENOMIC DNA]</scope>
    <source>
        <strain evidence="9 10">Sao Paulo</strain>
    </source>
</reference>
<evidence type="ECO:0000256" key="8">
    <source>
        <dbReference type="RuleBase" id="RU000417"/>
    </source>
</evidence>
<dbReference type="PATRIC" id="fig|1261131.3.peg.153"/>
<keyword evidence="1 6" id="KW-0489">Methyltransferase</keyword>
<evidence type="ECO:0000313" key="10">
    <source>
        <dbReference type="Proteomes" id="UP000017862"/>
    </source>
</evidence>
<dbReference type="InterPro" id="IPR031303">
    <property type="entry name" value="C5_meth_CS"/>
</dbReference>
<dbReference type="AlphaFoldDB" id="U6B4I1"/>
<dbReference type="PROSITE" id="PS51679">
    <property type="entry name" value="SAM_MT_C5"/>
    <property type="match status" value="1"/>
</dbReference>
<dbReference type="Gene3D" id="3.90.120.10">
    <property type="entry name" value="DNA Methylase, subunit A, domain 2"/>
    <property type="match status" value="1"/>
</dbReference>
<name>U6B4I1_9HYPH</name>
<protein>
    <recommendedName>
        <fullName evidence="8">Cytosine-specific methyltransferase</fullName>
        <ecNumber evidence="8">2.1.1.37</ecNumber>
    </recommendedName>
</protein>
<dbReference type="Gene3D" id="3.40.50.150">
    <property type="entry name" value="Vaccinia Virus protein VP39"/>
    <property type="match status" value="1"/>
</dbReference>